<protein>
    <submittedName>
        <fullName evidence="4">Glycosyltransferase involved in cell wall bisynthesis</fullName>
    </submittedName>
</protein>
<evidence type="ECO:0000313" key="4">
    <source>
        <dbReference type="EMBL" id="SHJ51384.1"/>
    </source>
</evidence>
<feature type="domain" description="Glycosyltransferase 2-like" evidence="3">
    <location>
        <begin position="6"/>
        <end position="144"/>
    </location>
</feature>
<organism evidence="4 5">
    <name type="scientific">Hespellia stercorisuis DSM 15480</name>
    <dbReference type="NCBI Taxonomy" id="1121950"/>
    <lineage>
        <taxon>Bacteria</taxon>
        <taxon>Bacillati</taxon>
        <taxon>Bacillota</taxon>
        <taxon>Clostridia</taxon>
        <taxon>Lachnospirales</taxon>
        <taxon>Lachnospiraceae</taxon>
        <taxon>Hespellia</taxon>
    </lineage>
</organism>
<dbReference type="SUPFAM" id="SSF53448">
    <property type="entry name" value="Nucleotide-diphospho-sugar transferases"/>
    <property type="match status" value="1"/>
</dbReference>
<gene>
    <name evidence="4" type="ORF">SAMN02745243_00765</name>
</gene>
<name>A0A1M6JXH9_9FIRM</name>
<keyword evidence="2 4" id="KW-0808">Transferase</keyword>
<dbReference type="OrthoDB" id="396512at2"/>
<evidence type="ECO:0000256" key="2">
    <source>
        <dbReference type="ARBA" id="ARBA00022679"/>
    </source>
</evidence>
<evidence type="ECO:0000313" key="5">
    <source>
        <dbReference type="Proteomes" id="UP000184301"/>
    </source>
</evidence>
<dbReference type="STRING" id="1121950.SAMN02745243_00765"/>
<sequence>MGKILSIAVPSYNVEQYLNKGLPTYADDRLKETLEVLIVNDGSTDRTAEIAQTYVEQYPEIFRLINKENGGHGSAVNAGIDHATGKYFRVIDGDDWVNTDNLVSLIEQMKTLETDIVIDEKREVHMVTGETEHFQLPDYVEKNKTLQFADICSREDIGSYIMIHTLSVKLEVLKKYKIHLLEHIFYVDYEYIVKATCESRTITFLPIEIYQYLVGNANQSVAAANYVKRYSHHDQVTKEMLRFAASKDYTGSRKAYLERKVNLIVHTQYNIALIFNPDRKEGIKQARELRAYLKTNYPQNAQATDKRYHQAVILHYLGFDDRKLNKLMGRN</sequence>
<dbReference type="AlphaFoldDB" id="A0A1M6JXH9"/>
<dbReference type="InterPro" id="IPR001173">
    <property type="entry name" value="Glyco_trans_2-like"/>
</dbReference>
<evidence type="ECO:0000256" key="1">
    <source>
        <dbReference type="ARBA" id="ARBA00022676"/>
    </source>
</evidence>
<dbReference type="Pfam" id="PF00535">
    <property type="entry name" value="Glycos_transf_2"/>
    <property type="match status" value="1"/>
</dbReference>
<dbReference type="InterPro" id="IPR029044">
    <property type="entry name" value="Nucleotide-diphossugar_trans"/>
</dbReference>
<dbReference type="GO" id="GO:0016757">
    <property type="term" value="F:glycosyltransferase activity"/>
    <property type="evidence" value="ECO:0007669"/>
    <property type="project" value="UniProtKB-KW"/>
</dbReference>
<dbReference type="Proteomes" id="UP000184301">
    <property type="component" value="Unassembled WGS sequence"/>
</dbReference>
<dbReference type="EMBL" id="FQZY01000010">
    <property type="protein sequence ID" value="SHJ51384.1"/>
    <property type="molecule type" value="Genomic_DNA"/>
</dbReference>
<keyword evidence="1" id="KW-0328">Glycosyltransferase</keyword>
<dbReference type="RefSeq" id="WP_073105366.1">
    <property type="nucleotide sequence ID" value="NZ_FQZY01000010.1"/>
</dbReference>
<dbReference type="Gene3D" id="3.90.550.10">
    <property type="entry name" value="Spore Coat Polysaccharide Biosynthesis Protein SpsA, Chain A"/>
    <property type="match status" value="1"/>
</dbReference>
<accession>A0A1M6JXH9</accession>
<dbReference type="CDD" id="cd04179">
    <property type="entry name" value="DPM_DPG-synthase_like"/>
    <property type="match status" value="1"/>
</dbReference>
<dbReference type="PANTHER" id="PTHR22916">
    <property type="entry name" value="GLYCOSYLTRANSFERASE"/>
    <property type="match status" value="1"/>
</dbReference>
<dbReference type="PANTHER" id="PTHR22916:SF51">
    <property type="entry name" value="GLYCOSYLTRANSFERASE EPSH-RELATED"/>
    <property type="match status" value="1"/>
</dbReference>
<reference evidence="4 5" key="1">
    <citation type="submission" date="2016-11" db="EMBL/GenBank/DDBJ databases">
        <authorList>
            <person name="Jaros S."/>
            <person name="Januszkiewicz K."/>
            <person name="Wedrychowicz H."/>
        </authorList>
    </citation>
    <scope>NUCLEOTIDE SEQUENCE [LARGE SCALE GENOMIC DNA]</scope>
    <source>
        <strain evidence="4 5">DSM 15480</strain>
    </source>
</reference>
<evidence type="ECO:0000259" key="3">
    <source>
        <dbReference type="Pfam" id="PF00535"/>
    </source>
</evidence>
<keyword evidence="5" id="KW-1185">Reference proteome</keyword>
<proteinExistence type="predicted"/>